<evidence type="ECO:0000256" key="5">
    <source>
        <dbReference type="ARBA" id="ARBA00022862"/>
    </source>
</evidence>
<dbReference type="Gene3D" id="3.40.30.10">
    <property type="entry name" value="Glutaredoxin"/>
    <property type="match status" value="1"/>
</dbReference>
<evidence type="ECO:0000313" key="16">
    <source>
        <dbReference type="Proteomes" id="UP001146120"/>
    </source>
</evidence>
<evidence type="ECO:0000256" key="6">
    <source>
        <dbReference type="ARBA" id="ARBA00023002"/>
    </source>
</evidence>
<accession>A0AAV2YY63</accession>
<keyword evidence="16" id="KW-1185">Reference proteome</keyword>
<dbReference type="PANTHER" id="PTHR42801:SF23">
    <property type="entry name" value="PEROXIREDOXIN DOT5"/>
    <property type="match status" value="1"/>
</dbReference>
<dbReference type="GO" id="GO:0045454">
    <property type="term" value="P:cell redox homeostasis"/>
    <property type="evidence" value="ECO:0007669"/>
    <property type="project" value="TreeGrafter"/>
</dbReference>
<dbReference type="PANTHER" id="PTHR42801">
    <property type="entry name" value="THIOREDOXIN-DEPENDENT PEROXIDE REDUCTASE"/>
    <property type="match status" value="1"/>
</dbReference>
<evidence type="ECO:0000256" key="11">
    <source>
        <dbReference type="ARBA" id="ARBA00038489"/>
    </source>
</evidence>
<proteinExistence type="inferred from homology"/>
<evidence type="ECO:0000256" key="4">
    <source>
        <dbReference type="ARBA" id="ARBA00022559"/>
    </source>
</evidence>
<dbReference type="Pfam" id="PF00578">
    <property type="entry name" value="AhpC-TSA"/>
    <property type="match status" value="1"/>
</dbReference>
<keyword evidence="8" id="KW-0539">Nucleus</keyword>
<dbReference type="CDD" id="cd03017">
    <property type="entry name" value="PRX_BCP"/>
    <property type="match status" value="1"/>
</dbReference>
<evidence type="ECO:0000256" key="12">
    <source>
        <dbReference type="ARBA" id="ARBA00049091"/>
    </source>
</evidence>
<dbReference type="GO" id="GO:0034599">
    <property type="term" value="P:cellular response to oxidative stress"/>
    <property type="evidence" value="ECO:0007669"/>
    <property type="project" value="UniProtKB-ARBA"/>
</dbReference>
<keyword evidence="7" id="KW-1015">Disulfide bond</keyword>
<dbReference type="InterPro" id="IPR036249">
    <property type="entry name" value="Thioredoxin-like_sf"/>
</dbReference>
<dbReference type="EC" id="1.11.1.24" evidence="3"/>
<evidence type="ECO:0000256" key="7">
    <source>
        <dbReference type="ARBA" id="ARBA00023157"/>
    </source>
</evidence>
<dbReference type="Proteomes" id="UP001146120">
    <property type="component" value="Unassembled WGS sequence"/>
</dbReference>
<evidence type="ECO:0000256" key="1">
    <source>
        <dbReference type="ARBA" id="ARBA00004123"/>
    </source>
</evidence>
<evidence type="ECO:0000256" key="13">
    <source>
        <dbReference type="ARBA" id="ARBA00077538"/>
    </source>
</evidence>
<dbReference type="GO" id="GO:0008379">
    <property type="term" value="F:thioredoxin peroxidase activity"/>
    <property type="evidence" value="ECO:0007669"/>
    <property type="project" value="TreeGrafter"/>
</dbReference>
<keyword evidence="5" id="KW-0049">Antioxidant</keyword>
<keyword evidence="9" id="KW-0676">Redox-active center</keyword>
<gene>
    <name evidence="15" type="ORF">N0F65_007030</name>
</gene>
<evidence type="ECO:0000256" key="8">
    <source>
        <dbReference type="ARBA" id="ARBA00023242"/>
    </source>
</evidence>
<comment type="similarity">
    <text evidence="11">Belongs to the peroxiredoxin family. BCP/PrxQ subfamily.</text>
</comment>
<comment type="catalytic activity">
    <reaction evidence="12">
        <text>a hydroperoxide + [thioredoxin]-dithiol = an alcohol + [thioredoxin]-disulfide + H2O</text>
        <dbReference type="Rhea" id="RHEA:62620"/>
        <dbReference type="Rhea" id="RHEA-COMP:10698"/>
        <dbReference type="Rhea" id="RHEA-COMP:10700"/>
        <dbReference type="ChEBI" id="CHEBI:15377"/>
        <dbReference type="ChEBI" id="CHEBI:29950"/>
        <dbReference type="ChEBI" id="CHEBI:30879"/>
        <dbReference type="ChEBI" id="CHEBI:35924"/>
        <dbReference type="ChEBI" id="CHEBI:50058"/>
        <dbReference type="EC" id="1.11.1.24"/>
    </reaction>
</comment>
<dbReference type="InterPro" id="IPR013766">
    <property type="entry name" value="Thioredoxin_domain"/>
</dbReference>
<keyword evidence="6" id="KW-0560">Oxidoreductase</keyword>
<organism evidence="15 16">
    <name type="scientific">Lagenidium giganteum</name>
    <dbReference type="NCBI Taxonomy" id="4803"/>
    <lineage>
        <taxon>Eukaryota</taxon>
        <taxon>Sar</taxon>
        <taxon>Stramenopiles</taxon>
        <taxon>Oomycota</taxon>
        <taxon>Peronosporomycetes</taxon>
        <taxon>Pythiales</taxon>
        <taxon>Pythiaceae</taxon>
    </lineage>
</organism>
<dbReference type="GO" id="GO:0005737">
    <property type="term" value="C:cytoplasm"/>
    <property type="evidence" value="ECO:0007669"/>
    <property type="project" value="TreeGrafter"/>
</dbReference>
<dbReference type="GO" id="GO:0005634">
    <property type="term" value="C:nucleus"/>
    <property type="evidence" value="ECO:0007669"/>
    <property type="project" value="UniProtKB-SubCell"/>
</dbReference>
<reference evidence="15" key="2">
    <citation type="journal article" date="2023" name="Microbiol Resour">
        <title>Decontamination and Annotation of the Draft Genome Sequence of the Oomycete Lagenidium giganteum ARSEF 373.</title>
        <authorList>
            <person name="Morgan W.R."/>
            <person name="Tartar A."/>
        </authorList>
    </citation>
    <scope>NUCLEOTIDE SEQUENCE</scope>
    <source>
        <strain evidence="15">ARSEF 373</strain>
    </source>
</reference>
<dbReference type="InterPro" id="IPR000866">
    <property type="entry name" value="AhpC/TSA"/>
</dbReference>
<sequence length="154" mass="17244">MVVTAGKPAELDIELVLQDGRKVNVQELWKEHGVVFFMFPKADTPGCTIQACGFNDAIHDIEARGFRVYGLSADTPEELQAWKTKKTFQYEFLADPKHELIREFGSSLDDGTRVQRSHVIVLPGGVVGEIRHEISPQESYESALEFIKKHGTTA</sequence>
<feature type="domain" description="Thioredoxin" evidence="14">
    <location>
        <begin position="3"/>
        <end position="152"/>
    </location>
</feature>
<comment type="subcellular location">
    <subcellularLocation>
        <location evidence="1">Nucleus</location>
    </subcellularLocation>
</comment>
<dbReference type="AlphaFoldDB" id="A0AAV2YY63"/>
<comment type="subunit">
    <text evidence="2">Monomer.</text>
</comment>
<evidence type="ECO:0000256" key="10">
    <source>
        <dbReference type="ARBA" id="ARBA00032824"/>
    </source>
</evidence>
<reference evidence="15" key="1">
    <citation type="submission" date="2022-11" db="EMBL/GenBank/DDBJ databases">
        <authorList>
            <person name="Morgan W.R."/>
            <person name="Tartar A."/>
        </authorList>
    </citation>
    <scope>NUCLEOTIDE SEQUENCE</scope>
    <source>
        <strain evidence="15">ARSEF 373</strain>
    </source>
</reference>
<evidence type="ECO:0000313" key="15">
    <source>
        <dbReference type="EMBL" id="DAZ98531.1"/>
    </source>
</evidence>
<comment type="caution">
    <text evidence="15">The sequence shown here is derived from an EMBL/GenBank/DDBJ whole genome shotgun (WGS) entry which is preliminary data.</text>
</comment>
<protein>
    <recommendedName>
        <fullName evidence="3">thioredoxin-dependent peroxiredoxin</fullName>
        <ecNumber evidence="3">1.11.1.24</ecNumber>
    </recommendedName>
    <alternativeName>
        <fullName evidence="13">Nuclear thiol peroxidase</fullName>
    </alternativeName>
    <alternativeName>
        <fullName evidence="10">Thioredoxin peroxidase</fullName>
    </alternativeName>
</protein>
<dbReference type="SUPFAM" id="SSF52833">
    <property type="entry name" value="Thioredoxin-like"/>
    <property type="match status" value="1"/>
</dbReference>
<evidence type="ECO:0000256" key="2">
    <source>
        <dbReference type="ARBA" id="ARBA00011245"/>
    </source>
</evidence>
<dbReference type="InterPro" id="IPR050924">
    <property type="entry name" value="Peroxiredoxin_BCP/PrxQ"/>
</dbReference>
<dbReference type="PROSITE" id="PS51352">
    <property type="entry name" value="THIOREDOXIN_2"/>
    <property type="match status" value="1"/>
</dbReference>
<dbReference type="EMBL" id="DAKRPA010000104">
    <property type="protein sequence ID" value="DAZ98531.1"/>
    <property type="molecule type" value="Genomic_DNA"/>
</dbReference>
<dbReference type="FunFam" id="3.40.30.10:FF:000157">
    <property type="entry name" value="DOT5p Nuclear thiol peroxidase"/>
    <property type="match status" value="1"/>
</dbReference>
<keyword evidence="4" id="KW-0575">Peroxidase</keyword>
<name>A0AAV2YY63_9STRA</name>
<evidence type="ECO:0000256" key="9">
    <source>
        <dbReference type="ARBA" id="ARBA00023284"/>
    </source>
</evidence>
<evidence type="ECO:0000256" key="3">
    <source>
        <dbReference type="ARBA" id="ARBA00013017"/>
    </source>
</evidence>
<evidence type="ECO:0000259" key="14">
    <source>
        <dbReference type="PROSITE" id="PS51352"/>
    </source>
</evidence>